<dbReference type="InterPro" id="IPR019805">
    <property type="entry name" value="Heat_shock_protein_90_CS"/>
</dbReference>
<dbReference type="PROSITE" id="PS00298">
    <property type="entry name" value="HSP90"/>
    <property type="match status" value="1"/>
</dbReference>
<keyword evidence="4 7" id="KW-0547">Nucleotide-binding</keyword>
<dbReference type="GO" id="GO:0051082">
    <property type="term" value="F:unfolded protein binding"/>
    <property type="evidence" value="ECO:0007669"/>
    <property type="project" value="InterPro"/>
</dbReference>
<reference evidence="12" key="1">
    <citation type="journal article" date="2014" name="Genome Announc.">
        <title>Draft genome sequence of Colletotrichum sublineola, a destructive pathogen of cultivated sorghum.</title>
        <authorList>
            <person name="Baroncelli R."/>
            <person name="Sanz-Martin J.M."/>
            <person name="Rech G.E."/>
            <person name="Sukno S.A."/>
            <person name="Thon M.R."/>
        </authorList>
    </citation>
    <scope>NUCLEOTIDE SEQUENCE [LARGE SCALE GENOMIC DNA]</scope>
    <source>
        <strain evidence="12">TX430BB</strain>
    </source>
</reference>
<dbReference type="HAMAP" id="MF_00505">
    <property type="entry name" value="HSP90"/>
    <property type="match status" value="1"/>
</dbReference>
<evidence type="ECO:0000256" key="9">
    <source>
        <dbReference type="SAM" id="MobiDB-lite"/>
    </source>
</evidence>
<feature type="binding site" evidence="7">
    <location>
        <position position="172"/>
    </location>
    <ligand>
        <name>ATP</name>
        <dbReference type="ChEBI" id="CHEBI:30616"/>
    </ligand>
</feature>
<dbReference type="PANTHER" id="PTHR11528">
    <property type="entry name" value="HEAT SHOCK PROTEIN 90 FAMILY MEMBER"/>
    <property type="match status" value="1"/>
</dbReference>
<keyword evidence="6" id="KW-0143">Chaperone</keyword>
<dbReference type="Pfam" id="PF02518">
    <property type="entry name" value="HATPase_c"/>
    <property type="match status" value="1"/>
</dbReference>
<feature type="compositionally biased region" description="Acidic residues" evidence="9">
    <location>
        <begin position="218"/>
        <end position="229"/>
    </location>
</feature>
<evidence type="ECO:0000256" key="8">
    <source>
        <dbReference type="SAM" id="Coils"/>
    </source>
</evidence>
<feature type="binding site" evidence="7">
    <location>
        <position position="375"/>
    </location>
    <ligand>
        <name>ATP</name>
        <dbReference type="ChEBI" id="CHEBI:30616"/>
    </ligand>
</feature>
<evidence type="ECO:0000256" key="7">
    <source>
        <dbReference type="PIRSR" id="PIRSR002583-1"/>
    </source>
</evidence>
<dbReference type="FunFam" id="3.40.50.11260:FF:000001">
    <property type="entry name" value="Heat shock protein 90 alpha"/>
    <property type="match status" value="1"/>
</dbReference>
<feature type="binding site" evidence="7">
    <location>
        <position position="34"/>
    </location>
    <ligand>
        <name>ATP</name>
        <dbReference type="ChEBI" id="CHEBI:30616"/>
    </ligand>
</feature>
<dbReference type="HOGENOM" id="CLU_006684_1_3_1"/>
<feature type="region of interest" description="Disordered" evidence="9">
    <location>
        <begin position="213"/>
        <end position="262"/>
    </location>
</feature>
<feature type="binding site" evidence="7">
    <location>
        <begin position="120"/>
        <end position="125"/>
    </location>
    <ligand>
        <name>ATP</name>
        <dbReference type="ChEBI" id="CHEBI:30616"/>
    </ligand>
</feature>
<evidence type="ECO:0000256" key="1">
    <source>
        <dbReference type="ARBA" id="ARBA00004496"/>
    </source>
</evidence>
<proteinExistence type="inferred from homology"/>
<feature type="coiled-coil region" evidence="8">
    <location>
        <begin position="521"/>
        <end position="548"/>
    </location>
</feature>
<dbReference type="Proteomes" id="UP000027238">
    <property type="component" value="Unassembled WGS sequence"/>
</dbReference>
<feature type="binding site" evidence="7">
    <location>
        <position position="80"/>
    </location>
    <ligand>
        <name>ATP</name>
        <dbReference type="ChEBI" id="CHEBI:30616"/>
    </ligand>
</feature>
<dbReference type="InterPro" id="IPR036890">
    <property type="entry name" value="HATPase_C_sf"/>
</dbReference>
<name>A0A066XV26_COLSU</name>
<dbReference type="GO" id="GO:0016887">
    <property type="term" value="F:ATP hydrolysis activity"/>
    <property type="evidence" value="ECO:0007669"/>
    <property type="project" value="InterPro"/>
</dbReference>
<feature type="binding site" evidence="7">
    <location>
        <position position="38"/>
    </location>
    <ligand>
        <name>ATP</name>
        <dbReference type="ChEBI" id="CHEBI:30616"/>
    </ligand>
</feature>
<dbReference type="CDD" id="cd16927">
    <property type="entry name" value="HATPase_Hsp90-like"/>
    <property type="match status" value="1"/>
</dbReference>
<dbReference type="Gene3D" id="3.30.230.80">
    <property type="match status" value="1"/>
</dbReference>
<comment type="caution">
    <text evidence="11">The sequence shown here is derived from an EMBL/GenBank/DDBJ whole genome shotgun (WGS) entry which is preliminary data.</text>
</comment>
<feature type="binding site" evidence="7">
    <location>
        <begin position="100"/>
        <end position="101"/>
    </location>
    <ligand>
        <name>ATP</name>
        <dbReference type="ChEBI" id="CHEBI:30616"/>
    </ligand>
</feature>
<dbReference type="FunFam" id="3.30.565.10:FF:000001">
    <property type="entry name" value="Heat shock protein HSP 90-alpha"/>
    <property type="match status" value="1"/>
</dbReference>
<dbReference type="SUPFAM" id="SSF54211">
    <property type="entry name" value="Ribosomal protein S5 domain 2-like"/>
    <property type="match status" value="1"/>
</dbReference>
<dbReference type="eggNOG" id="KOG0019">
    <property type="taxonomic scope" value="Eukaryota"/>
</dbReference>
<evidence type="ECO:0000256" key="4">
    <source>
        <dbReference type="ARBA" id="ARBA00022741"/>
    </source>
</evidence>
<dbReference type="PRINTS" id="PR00775">
    <property type="entry name" value="HEATSHOCK90"/>
</dbReference>
<dbReference type="GO" id="GO:0005524">
    <property type="term" value="F:ATP binding"/>
    <property type="evidence" value="ECO:0007669"/>
    <property type="project" value="UniProtKB-KW"/>
</dbReference>
<dbReference type="PIRSF" id="PIRSF002583">
    <property type="entry name" value="Hsp90"/>
    <property type="match status" value="1"/>
</dbReference>
<dbReference type="AlphaFoldDB" id="A0A066XV26"/>
<dbReference type="GO" id="GO:0140662">
    <property type="term" value="F:ATP-dependent protein folding chaperone"/>
    <property type="evidence" value="ECO:0007669"/>
    <property type="project" value="InterPro"/>
</dbReference>
<dbReference type="EMBL" id="JMSE01000459">
    <property type="protein sequence ID" value="KDN69805.1"/>
    <property type="molecule type" value="Genomic_DNA"/>
</dbReference>
<dbReference type="OrthoDB" id="28737at2759"/>
<dbReference type="Pfam" id="PF00183">
    <property type="entry name" value="HSP90"/>
    <property type="match status" value="1"/>
</dbReference>
<evidence type="ECO:0000256" key="3">
    <source>
        <dbReference type="ARBA" id="ARBA00022490"/>
    </source>
</evidence>
<dbReference type="Gene3D" id="3.40.50.11260">
    <property type="match status" value="1"/>
</dbReference>
<dbReference type="Gene3D" id="3.30.565.10">
    <property type="entry name" value="Histidine kinase-like ATPase, C-terminal domain"/>
    <property type="match status" value="1"/>
</dbReference>
<dbReference type="Gene3D" id="1.20.120.790">
    <property type="entry name" value="Heat shock protein 90, C-terminal domain"/>
    <property type="match status" value="1"/>
</dbReference>
<feature type="domain" description="Histidine kinase/HSP90-like ATPase" evidence="10">
    <location>
        <begin position="27"/>
        <end position="182"/>
    </location>
</feature>
<comment type="subcellular location">
    <subcellularLocation>
        <location evidence="1">Cytoplasm</location>
    </subcellularLocation>
</comment>
<dbReference type="FunFam" id="3.30.230.80:FF:000001">
    <property type="entry name" value="Heat shock protein 90 alpha"/>
    <property type="match status" value="1"/>
</dbReference>
<dbReference type="InterPro" id="IPR003594">
    <property type="entry name" value="HATPase_dom"/>
</dbReference>
<dbReference type="OMA" id="MRRMKEM"/>
<evidence type="ECO:0000256" key="6">
    <source>
        <dbReference type="ARBA" id="ARBA00023186"/>
    </source>
</evidence>
<dbReference type="NCBIfam" id="NF003555">
    <property type="entry name" value="PRK05218.1"/>
    <property type="match status" value="1"/>
</dbReference>
<dbReference type="InterPro" id="IPR037196">
    <property type="entry name" value="HSP90_C"/>
</dbReference>
<keyword evidence="5 7" id="KW-0067">ATP-binding</keyword>
<evidence type="ECO:0000256" key="2">
    <source>
        <dbReference type="ARBA" id="ARBA00008239"/>
    </source>
</evidence>
<dbReference type="GO" id="GO:0005737">
    <property type="term" value="C:cytoplasm"/>
    <property type="evidence" value="ECO:0007669"/>
    <property type="project" value="UniProtKB-SubCell"/>
</dbReference>
<organism evidence="11 12">
    <name type="scientific">Colletotrichum sublineola</name>
    <name type="common">Sorghum anthracnose fungus</name>
    <dbReference type="NCBI Taxonomy" id="1173701"/>
    <lineage>
        <taxon>Eukaryota</taxon>
        <taxon>Fungi</taxon>
        <taxon>Dikarya</taxon>
        <taxon>Ascomycota</taxon>
        <taxon>Pezizomycotina</taxon>
        <taxon>Sordariomycetes</taxon>
        <taxon>Hypocreomycetidae</taxon>
        <taxon>Glomerellales</taxon>
        <taxon>Glomerellaceae</taxon>
        <taxon>Colletotrichum</taxon>
        <taxon>Colletotrichum graminicola species complex</taxon>
    </lineage>
</organism>
<dbReference type="SUPFAM" id="SSF55874">
    <property type="entry name" value="ATPase domain of HSP90 chaperone/DNA topoisomerase II/histidine kinase"/>
    <property type="match status" value="1"/>
</dbReference>
<dbReference type="InterPro" id="IPR001404">
    <property type="entry name" value="Hsp90_fam"/>
</dbReference>
<feature type="binding site" evidence="7">
    <location>
        <position position="93"/>
    </location>
    <ligand>
        <name>ATP</name>
        <dbReference type="ChEBI" id="CHEBI:30616"/>
    </ligand>
</feature>
<dbReference type="InterPro" id="IPR020568">
    <property type="entry name" value="Ribosomal_Su5_D2-typ_SF"/>
</dbReference>
<evidence type="ECO:0000313" key="12">
    <source>
        <dbReference type="Proteomes" id="UP000027238"/>
    </source>
</evidence>
<comment type="similarity">
    <text evidence="2">Belongs to the heat shock protein 90 family.</text>
</comment>
<evidence type="ECO:0000313" key="11">
    <source>
        <dbReference type="EMBL" id="KDN69805.1"/>
    </source>
</evidence>
<evidence type="ECO:0000259" key="10">
    <source>
        <dbReference type="SMART" id="SM00387"/>
    </source>
</evidence>
<accession>A0A066XV26</accession>
<keyword evidence="8" id="KW-0175">Coiled coil</keyword>
<evidence type="ECO:0000256" key="5">
    <source>
        <dbReference type="ARBA" id="ARBA00022840"/>
    </source>
</evidence>
<dbReference type="STRING" id="1173701.A0A066XV26"/>
<gene>
    <name evidence="11" type="ORF">CSUB01_08093</name>
</gene>
<keyword evidence="12" id="KW-1185">Reference proteome</keyword>
<feature type="region of interest" description="Disordered" evidence="9">
    <location>
        <begin position="675"/>
        <end position="702"/>
    </location>
</feature>
<dbReference type="SUPFAM" id="SSF110942">
    <property type="entry name" value="HSP90 C-terminal domain"/>
    <property type="match status" value="1"/>
</dbReference>
<dbReference type="SMART" id="SM00387">
    <property type="entry name" value="HATPase_c"/>
    <property type="match status" value="1"/>
</dbReference>
<protein>
    <submittedName>
        <fullName evidence="11">Putative hsp90-like protein</fullName>
    </submittedName>
</protein>
<keyword evidence="3" id="KW-0963">Cytoplasm</keyword>
<dbReference type="InterPro" id="IPR020575">
    <property type="entry name" value="Hsp90_N"/>
</dbReference>
<sequence>MSNPETFEFQAEISQLLSLIINTVYSNKEIFLRELVSNASDALDKIRYESLSDPSKLDSGKDLRIDIIPDKENKTLTIRDTGIGFTKADLVNNLGTIARSGTKQFMEALTAGADISMIGQFGVGFYSAYLVADKVTVISKHNDDEQYIWESSAGGTFSITPDTEGEPLGRGTKIILHLKDEQTDYLNESKIKEVIKKHSEFISYPIYLHVTKETEKEVPDEEATETTEEDDKKPKIEEVDDEEEGKEKKPKTKKVKETSIEEEELNKQKPIWTRNPQDISQEEYASFYKSLSNDWEDHLAVKHFSVEGQLEFRAILFVPKRAPFDLFETKKTKNNIKLYVRRVFITDDATDLIPEWLGFVKGVVDSEDLPLNLSRETLQQNKIMKVIKKNIVKKALELFQEIAEDKEQFDKFYSAFSKNLKLGIHEDSQNRNILAKLLRFNSTKSGDELTSLTDYVTRMPEVQKNIYYITGESIKAVSKSPFLDSLKEKNFEVLYLVDPIDEYAMTQLKEFEGKKLVDITKDFELEETEEEKAQREKEEAEYEGLAKSLKNVLGDKVEKVVVSHKLTGAPCAIRTGQFGWSANMERIMKAQALRDTSMSSYMSSKKTFEISPKSTIIKELKKKVETDGENDRTVKSIVQLLFETSLLVSGFTIDEPASFAERIHKLVQLGLNIDEEEEKTESAPAADTSAVETGDSAMEEVD</sequence>
<dbReference type="FunFam" id="1.20.120.790:FF:000001">
    <property type="entry name" value="Heat shock protein 90 alpha"/>
    <property type="match status" value="1"/>
</dbReference>